<gene>
    <name evidence="1" type="ORF">E8Q35_12620</name>
</gene>
<dbReference type="EMBL" id="SSUX01000008">
    <property type="protein sequence ID" value="THJ45025.1"/>
    <property type="molecule type" value="Genomic_DNA"/>
</dbReference>
<accession>A0A4S5CKW0</accession>
<evidence type="ECO:0000313" key="1">
    <source>
        <dbReference type="EMBL" id="THJ45025.1"/>
    </source>
</evidence>
<dbReference type="Proteomes" id="UP000309618">
    <property type="component" value="Unassembled WGS sequence"/>
</dbReference>
<dbReference type="AlphaFoldDB" id="A0A4S5CKW0"/>
<organism evidence="1 2">
    <name type="scientific">Aeromonas veronii</name>
    <dbReference type="NCBI Taxonomy" id="654"/>
    <lineage>
        <taxon>Bacteria</taxon>
        <taxon>Pseudomonadati</taxon>
        <taxon>Pseudomonadota</taxon>
        <taxon>Gammaproteobacteria</taxon>
        <taxon>Aeromonadales</taxon>
        <taxon>Aeromonadaceae</taxon>
        <taxon>Aeromonas</taxon>
    </lineage>
</organism>
<reference evidence="1 2" key="1">
    <citation type="submission" date="2019-04" db="EMBL/GenBank/DDBJ databases">
        <title>Comparative genomics of Aeromonas veronii strains pathogenic to fish.</title>
        <authorList>
            <person name="Cascarano M.C."/>
            <person name="Smyrli M."/>
            <person name="Katharios P."/>
        </authorList>
    </citation>
    <scope>NUCLEOTIDE SEQUENCE [LARGE SCALE GENOMIC DNA]</scope>
    <source>
        <strain evidence="1 2">XU1</strain>
    </source>
</reference>
<sequence>MKVKEIEVGHFYHDNKAGVREVLSIIEEADGNQIVEFRILAAKAAQEYDSDRREMVSVVGTTSRCLMSSFAAWAKVGMDELGAQALMTTMQAKKIKLPPGELAFMVSALDEVGGPLAEGLRIEITHTEGRAVSGLEKKGLLLRDKATDEAVFTSLGAAWSVVYRSN</sequence>
<dbReference type="RefSeq" id="WP_136501848.1">
    <property type="nucleotide sequence ID" value="NZ_SSUX01000008.1"/>
</dbReference>
<comment type="caution">
    <text evidence="1">The sequence shown here is derived from an EMBL/GenBank/DDBJ whole genome shotgun (WGS) entry which is preliminary data.</text>
</comment>
<protein>
    <submittedName>
        <fullName evidence="1">Uncharacterized protein</fullName>
    </submittedName>
</protein>
<evidence type="ECO:0000313" key="2">
    <source>
        <dbReference type="Proteomes" id="UP000309618"/>
    </source>
</evidence>
<proteinExistence type="predicted"/>
<name>A0A4S5CKW0_AERVE</name>